<evidence type="ECO:0000313" key="14">
    <source>
        <dbReference type="EMBL" id="ATL29343.1"/>
    </source>
</evidence>
<keyword evidence="4" id="KW-0050">Antiport</keyword>
<proteinExistence type="inferred from homology"/>
<organism evidence="14 15">
    <name type="scientific">Streptomyces formicae</name>
    <dbReference type="NCBI Taxonomy" id="1616117"/>
    <lineage>
        <taxon>Bacteria</taxon>
        <taxon>Bacillati</taxon>
        <taxon>Actinomycetota</taxon>
        <taxon>Actinomycetes</taxon>
        <taxon>Kitasatosporales</taxon>
        <taxon>Streptomycetaceae</taxon>
        <taxon>Streptomyces</taxon>
    </lineage>
</organism>
<dbReference type="EMBL" id="CP022685">
    <property type="protein sequence ID" value="ATL29343.1"/>
    <property type="molecule type" value="Genomic_DNA"/>
</dbReference>
<gene>
    <name evidence="14" type="ORF">KY5_4325</name>
</gene>
<feature type="region of interest" description="Disordered" evidence="11">
    <location>
        <begin position="370"/>
        <end position="399"/>
    </location>
</feature>
<accession>A0A291QD00</accession>
<evidence type="ECO:0000256" key="1">
    <source>
        <dbReference type="ARBA" id="ARBA00004141"/>
    </source>
</evidence>
<keyword evidence="9 12" id="KW-0472">Membrane</keyword>
<keyword evidence="10" id="KW-0739">Sodium transport</keyword>
<reference evidence="14 15" key="1">
    <citation type="submission" date="2017-08" db="EMBL/GenBank/DDBJ databases">
        <title>Complete Genome Sequence of Streptomyces formicae KY5, the formicamycin producer.</title>
        <authorList>
            <person name="Holmes N.A."/>
            <person name="Devine R."/>
            <person name="Qin Z."/>
            <person name="Seipke R.F."/>
            <person name="Wilkinson B."/>
            <person name="Hutchings M.I."/>
        </authorList>
    </citation>
    <scope>NUCLEOTIDE SEQUENCE [LARGE SCALE GENOMIC DNA]</scope>
    <source>
        <strain evidence="14 15">KY5</strain>
    </source>
</reference>
<dbReference type="InterPro" id="IPR038770">
    <property type="entry name" value="Na+/solute_symporter_sf"/>
</dbReference>
<evidence type="ECO:0000259" key="13">
    <source>
        <dbReference type="Pfam" id="PF00999"/>
    </source>
</evidence>
<evidence type="ECO:0000256" key="3">
    <source>
        <dbReference type="ARBA" id="ARBA00022448"/>
    </source>
</evidence>
<keyword evidence="5 12" id="KW-0812">Transmembrane</keyword>
<dbReference type="Gene3D" id="1.20.1530.20">
    <property type="match status" value="1"/>
</dbReference>
<evidence type="ECO:0000256" key="7">
    <source>
        <dbReference type="ARBA" id="ARBA00023053"/>
    </source>
</evidence>
<dbReference type="AlphaFoldDB" id="A0A291QD00"/>
<dbReference type="KEGG" id="sfk:KY5_4325"/>
<dbReference type="GO" id="GO:0015297">
    <property type="term" value="F:antiporter activity"/>
    <property type="evidence" value="ECO:0007669"/>
    <property type="project" value="UniProtKB-KW"/>
</dbReference>
<feature type="transmembrane region" description="Helical" evidence="12">
    <location>
        <begin position="306"/>
        <end position="331"/>
    </location>
</feature>
<dbReference type="InterPro" id="IPR006153">
    <property type="entry name" value="Cation/H_exchanger_TM"/>
</dbReference>
<dbReference type="PANTHER" id="PTHR43562">
    <property type="entry name" value="NAPA-TYPE SODIUM/HYDROGEN ANTIPORTER"/>
    <property type="match status" value="1"/>
</dbReference>
<sequence length="399" mass="42640">MESVYYVAAVLAVVTLAASMLSVRLGLSVAIIEICLGVAVGNTLHLTAPQWLVFLAGFGSVVLTFLAGAEVDPDEFRATWRASVLIGIASFAAPFAGVIALCRYGFDWAWKAAEIGGTALSTTSLAVVYAVLVETGLNATRLGKLIMSATFVTDLATVLALSILFVRPSWWLLPFIAASLTLIVAMPRLEHWFFTQYGDRVIEPEIKGAFAALLLLMWLGEKAHSHAVLPAFLLGLALSRAFARHRPTQQRFRVVAFALLTPFFFLRSGMNVSLPLVIANLGLLGALLAAKLALKSVAVHPLARRYAAPHAPFTTLLMSTGLTFGTISATYGYTAGIVTKAQFSVLVTVVVLTAVLPTAIAQRFFHPHHAPSEERPAAASPAAVPDSAEPAPEQNRPPR</sequence>
<protein>
    <submittedName>
        <fullName evidence="14">Na+/H+ antiporter</fullName>
    </submittedName>
</protein>
<keyword evidence="7" id="KW-0915">Sodium</keyword>
<dbReference type="Pfam" id="PF00999">
    <property type="entry name" value="Na_H_Exchanger"/>
    <property type="match status" value="1"/>
</dbReference>
<evidence type="ECO:0000256" key="9">
    <source>
        <dbReference type="ARBA" id="ARBA00023136"/>
    </source>
</evidence>
<feature type="transmembrane region" description="Helical" evidence="12">
    <location>
        <begin position="343"/>
        <end position="365"/>
    </location>
</feature>
<feature type="transmembrane region" description="Helical" evidence="12">
    <location>
        <begin position="83"/>
        <end position="106"/>
    </location>
</feature>
<feature type="transmembrane region" description="Helical" evidence="12">
    <location>
        <begin position="112"/>
        <end position="133"/>
    </location>
</feature>
<dbReference type="GO" id="GO:0016020">
    <property type="term" value="C:membrane"/>
    <property type="evidence" value="ECO:0007669"/>
    <property type="project" value="UniProtKB-SubCell"/>
</dbReference>
<dbReference type="GO" id="GO:1902600">
    <property type="term" value="P:proton transmembrane transport"/>
    <property type="evidence" value="ECO:0007669"/>
    <property type="project" value="InterPro"/>
</dbReference>
<dbReference type="Proteomes" id="UP000221011">
    <property type="component" value="Chromosome"/>
</dbReference>
<keyword evidence="15" id="KW-1185">Reference proteome</keyword>
<evidence type="ECO:0000256" key="5">
    <source>
        <dbReference type="ARBA" id="ARBA00022692"/>
    </source>
</evidence>
<evidence type="ECO:0000256" key="12">
    <source>
        <dbReference type="SAM" id="Phobius"/>
    </source>
</evidence>
<comment type="subcellular location">
    <subcellularLocation>
        <location evidence="1">Membrane</location>
        <topology evidence="1">Multi-pass membrane protein</topology>
    </subcellularLocation>
</comment>
<evidence type="ECO:0000313" key="15">
    <source>
        <dbReference type="Proteomes" id="UP000221011"/>
    </source>
</evidence>
<keyword evidence="8" id="KW-0406">Ion transport</keyword>
<keyword evidence="6 12" id="KW-1133">Transmembrane helix</keyword>
<dbReference type="RefSeq" id="WP_098243865.1">
    <property type="nucleotide sequence ID" value="NZ_CP022685.1"/>
</dbReference>
<feature type="transmembrane region" description="Helical" evidence="12">
    <location>
        <begin position="145"/>
        <end position="165"/>
    </location>
</feature>
<evidence type="ECO:0000256" key="8">
    <source>
        <dbReference type="ARBA" id="ARBA00023065"/>
    </source>
</evidence>
<feature type="domain" description="Cation/H+ exchanger transmembrane" evidence="13">
    <location>
        <begin position="14"/>
        <end position="356"/>
    </location>
</feature>
<feature type="compositionally biased region" description="Low complexity" evidence="11">
    <location>
        <begin position="377"/>
        <end position="392"/>
    </location>
</feature>
<comment type="similarity">
    <text evidence="2">Belongs to the monovalent cation:proton antiporter 2 (CPA2) transporter (TC 2.A.37) family.</text>
</comment>
<evidence type="ECO:0000256" key="6">
    <source>
        <dbReference type="ARBA" id="ARBA00022989"/>
    </source>
</evidence>
<name>A0A291QD00_9ACTN</name>
<evidence type="ECO:0000256" key="11">
    <source>
        <dbReference type="SAM" id="MobiDB-lite"/>
    </source>
</evidence>
<dbReference type="GO" id="GO:0006814">
    <property type="term" value="P:sodium ion transport"/>
    <property type="evidence" value="ECO:0007669"/>
    <property type="project" value="UniProtKB-KW"/>
</dbReference>
<evidence type="ECO:0000256" key="10">
    <source>
        <dbReference type="ARBA" id="ARBA00023201"/>
    </source>
</evidence>
<feature type="transmembrane region" description="Helical" evidence="12">
    <location>
        <begin position="276"/>
        <end position="294"/>
    </location>
</feature>
<dbReference type="PANTHER" id="PTHR43562:SF3">
    <property type="entry name" value="SODIUM ION_PROTON EXCHANGER (EUROFUNG)"/>
    <property type="match status" value="1"/>
</dbReference>
<evidence type="ECO:0000256" key="4">
    <source>
        <dbReference type="ARBA" id="ARBA00022449"/>
    </source>
</evidence>
<keyword evidence="3" id="KW-0813">Transport</keyword>
<feature type="transmembrane region" description="Helical" evidence="12">
    <location>
        <begin position="171"/>
        <end position="189"/>
    </location>
</feature>
<evidence type="ECO:0000256" key="2">
    <source>
        <dbReference type="ARBA" id="ARBA00005551"/>
    </source>
</evidence>
<feature type="transmembrane region" description="Helical" evidence="12">
    <location>
        <begin position="52"/>
        <end position="71"/>
    </location>
</feature>